<dbReference type="RefSeq" id="WP_069448361.1">
    <property type="nucleotide sequence ID" value="NZ_MDCJ01000007.1"/>
</dbReference>
<evidence type="ECO:0000256" key="3">
    <source>
        <dbReference type="SAM" id="SignalP"/>
    </source>
</evidence>
<accession>A0A1E3WJ56</accession>
<evidence type="ECO:0000256" key="1">
    <source>
        <dbReference type="ARBA" id="ARBA00022729"/>
    </source>
</evidence>
<reference evidence="4 5" key="1">
    <citation type="submission" date="2016-08" db="EMBL/GenBank/DDBJ databases">
        <title>Genome sequencing of Vibrio scophthalmi strain FP3289, an isolated from Paralichthys olivaceus.</title>
        <authorList>
            <person name="Han H.-J."/>
        </authorList>
    </citation>
    <scope>NUCLEOTIDE SEQUENCE [LARGE SCALE GENOMIC DNA]</scope>
    <source>
        <strain evidence="4 5">FP3289</strain>
    </source>
</reference>
<dbReference type="Pfam" id="PF02432">
    <property type="entry name" value="Fimbrial_K88"/>
    <property type="match status" value="1"/>
</dbReference>
<comment type="caution">
    <text evidence="4">The sequence shown here is derived from an EMBL/GenBank/DDBJ whole genome shotgun (WGS) entry which is preliminary data.</text>
</comment>
<dbReference type="GO" id="GO:0007155">
    <property type="term" value="P:cell adhesion"/>
    <property type="evidence" value="ECO:0007669"/>
    <property type="project" value="InterPro"/>
</dbReference>
<gene>
    <name evidence="4" type="ORF">VSF3289_04723</name>
</gene>
<sequence>MKKTILAVTLLFALSLSGAANAFTESVDGNFSGSINFSGAIVDSTPIWRWEVPGEAALTGWDMKETDGVVSGSFGEHTTFTFASKPTMTLIHGFMKTPAVSGGVGLTPRITLNEGVSTVILEGDTKSTVRLVATGRDAKNAAVADGTMEIKAQAFLGGVLIDASTVKYFGSTKAQTLLSSNQADFATTYPSPVAATNNFSEARALFGNRAMSDLSGAYVVEVSDYKLTFPTVSLPATWEVIIPVTVRVF</sequence>
<dbReference type="Proteomes" id="UP000095131">
    <property type="component" value="Unassembled WGS sequence"/>
</dbReference>
<feature type="chain" id="PRO_5009139401" description="Fimbrial protein" evidence="3">
    <location>
        <begin position="23"/>
        <end position="249"/>
    </location>
</feature>
<protein>
    <recommendedName>
        <fullName evidence="6">Fimbrial protein</fullName>
    </recommendedName>
</protein>
<organism evidence="4 5">
    <name type="scientific">Vibrio scophthalmi</name>
    <dbReference type="NCBI Taxonomy" id="45658"/>
    <lineage>
        <taxon>Bacteria</taxon>
        <taxon>Pseudomonadati</taxon>
        <taxon>Pseudomonadota</taxon>
        <taxon>Gammaproteobacteria</taxon>
        <taxon>Vibrionales</taxon>
        <taxon>Vibrionaceae</taxon>
        <taxon>Vibrio</taxon>
    </lineage>
</organism>
<evidence type="ECO:0008006" key="6">
    <source>
        <dbReference type="Google" id="ProtNLM"/>
    </source>
</evidence>
<proteinExistence type="inferred from homology"/>
<dbReference type="InterPro" id="IPR003467">
    <property type="entry name" value="Fimbrial_K88_FaeH"/>
</dbReference>
<evidence type="ECO:0000313" key="4">
    <source>
        <dbReference type="EMBL" id="ODS05582.1"/>
    </source>
</evidence>
<dbReference type="GO" id="GO:0009289">
    <property type="term" value="C:pilus"/>
    <property type="evidence" value="ECO:0007669"/>
    <property type="project" value="InterPro"/>
</dbReference>
<comment type="similarity">
    <text evidence="2">Belongs to the fimbrial K88 protein family.</text>
</comment>
<dbReference type="AlphaFoldDB" id="A0A1E3WJ56"/>
<name>A0A1E3WJ56_9VIBR</name>
<feature type="signal peptide" evidence="3">
    <location>
        <begin position="1"/>
        <end position="22"/>
    </location>
</feature>
<evidence type="ECO:0000256" key="2">
    <source>
        <dbReference type="ARBA" id="ARBA00049989"/>
    </source>
</evidence>
<keyword evidence="1 3" id="KW-0732">Signal</keyword>
<evidence type="ECO:0000313" key="5">
    <source>
        <dbReference type="Proteomes" id="UP000095131"/>
    </source>
</evidence>
<dbReference type="EMBL" id="MDCJ01000007">
    <property type="protein sequence ID" value="ODS05582.1"/>
    <property type="molecule type" value="Genomic_DNA"/>
</dbReference>